<dbReference type="EMBL" id="JAFMPP010000002">
    <property type="protein sequence ID" value="MBO0661750.1"/>
    <property type="molecule type" value="Genomic_DNA"/>
</dbReference>
<dbReference type="Proteomes" id="UP000664122">
    <property type="component" value="Unassembled WGS sequence"/>
</dbReference>
<organism evidence="2 3">
    <name type="scientific">Jiella flava</name>
    <dbReference type="NCBI Taxonomy" id="2816857"/>
    <lineage>
        <taxon>Bacteria</taxon>
        <taxon>Pseudomonadati</taxon>
        <taxon>Pseudomonadota</taxon>
        <taxon>Alphaproteobacteria</taxon>
        <taxon>Hyphomicrobiales</taxon>
        <taxon>Aurantimonadaceae</taxon>
        <taxon>Jiella</taxon>
    </lineage>
</organism>
<comment type="caution">
    <text evidence="2">The sequence shown here is derived from an EMBL/GenBank/DDBJ whole genome shotgun (WGS) entry which is preliminary data.</text>
</comment>
<dbReference type="PANTHER" id="PTHR46438:SF11">
    <property type="entry name" value="LIPASE-RELATED"/>
    <property type="match status" value="1"/>
</dbReference>
<sequence length="319" mass="34144">MRAPLDLDREGRNWPHRDKSRFVEAGGTRFHVQTLGPEDAPPLLLLHGTGASTHSFRDLAPCLAERYRVIMPDLPGHGFTATPPWRRVSITGMSGALLSLLDALQVSPAYAAGHSAGAAILLRMALDGQIAPRRIVSLNGALLPFPGIAAHLFPRLAKLLFLNPVAPHFFAWRARSGGAVAQLMESTGSKIDAAGIAYYKRLLASPTHVDGALSMMANWDLDSLGRDLPRLAMPLTLIVGTRDRAIPPEVSERVARMVHNAEVVSLAGLGHLAHEEAPDEVAGTILAALERDTEPAQPSHDLAVSVANEALPENAAFGR</sequence>
<keyword evidence="2" id="KW-0378">Hydrolase</keyword>
<evidence type="ECO:0000313" key="2">
    <source>
        <dbReference type="EMBL" id="MBO0661750.1"/>
    </source>
</evidence>
<gene>
    <name evidence="2" type="ORF">J1C48_04110</name>
</gene>
<dbReference type="SUPFAM" id="SSF53474">
    <property type="entry name" value="alpha/beta-Hydrolases"/>
    <property type="match status" value="1"/>
</dbReference>
<proteinExistence type="predicted"/>
<dbReference type="NCBIfam" id="TIGR03056">
    <property type="entry name" value="bchO_mg_che_rel"/>
    <property type="match status" value="1"/>
</dbReference>
<dbReference type="InterPro" id="IPR017497">
    <property type="entry name" value="BchO"/>
</dbReference>
<dbReference type="InterPro" id="IPR029058">
    <property type="entry name" value="AB_hydrolase_fold"/>
</dbReference>
<accession>A0A939FX28</accession>
<dbReference type="AlphaFoldDB" id="A0A939FX28"/>
<dbReference type="PRINTS" id="PR00111">
    <property type="entry name" value="ABHYDROLASE"/>
</dbReference>
<reference evidence="2" key="1">
    <citation type="submission" date="2021-03" db="EMBL/GenBank/DDBJ databases">
        <title>Whole genome sequence of Jiella sp. CQZ9-1.</title>
        <authorList>
            <person name="Tuo L."/>
        </authorList>
    </citation>
    <scope>NUCLEOTIDE SEQUENCE</scope>
    <source>
        <strain evidence="2">CQZ9-1</strain>
    </source>
</reference>
<dbReference type="PANTHER" id="PTHR46438">
    <property type="entry name" value="ALPHA/BETA-HYDROLASES SUPERFAMILY PROTEIN"/>
    <property type="match status" value="1"/>
</dbReference>
<protein>
    <submittedName>
        <fullName evidence="2">Alpha/beta fold hydrolase</fullName>
    </submittedName>
</protein>
<dbReference type="Gene3D" id="3.40.50.1820">
    <property type="entry name" value="alpha/beta hydrolase"/>
    <property type="match status" value="1"/>
</dbReference>
<keyword evidence="3" id="KW-1185">Reference proteome</keyword>
<dbReference type="RefSeq" id="WP_207256446.1">
    <property type="nucleotide sequence ID" value="NZ_JAFMPP010000002.1"/>
</dbReference>
<feature type="domain" description="AB hydrolase-1" evidence="1">
    <location>
        <begin position="41"/>
        <end position="278"/>
    </location>
</feature>
<name>A0A939FX28_9HYPH</name>
<dbReference type="InterPro" id="IPR000073">
    <property type="entry name" value="AB_hydrolase_1"/>
</dbReference>
<dbReference type="GO" id="GO:0016787">
    <property type="term" value="F:hydrolase activity"/>
    <property type="evidence" value="ECO:0007669"/>
    <property type="project" value="UniProtKB-KW"/>
</dbReference>
<evidence type="ECO:0000259" key="1">
    <source>
        <dbReference type="Pfam" id="PF00561"/>
    </source>
</evidence>
<dbReference type="Pfam" id="PF00561">
    <property type="entry name" value="Abhydrolase_1"/>
    <property type="match status" value="1"/>
</dbReference>
<evidence type="ECO:0000313" key="3">
    <source>
        <dbReference type="Proteomes" id="UP000664122"/>
    </source>
</evidence>